<dbReference type="EMBL" id="JAZDWU010000002">
    <property type="protein sequence ID" value="KAL0011018.1"/>
    <property type="molecule type" value="Genomic_DNA"/>
</dbReference>
<evidence type="ECO:0000313" key="6">
    <source>
        <dbReference type="EMBL" id="KAL0011018.1"/>
    </source>
</evidence>
<sequence length="209" mass="23889">MQQAMFRVEEEFRSLMERGGESFELSCEYGSCEPFDSDDNDDEDEDEGEDEDEDGGIVGVIRFNEENQIPVAQPIMDYNIIIDVLPTITINDLHEITKRMVAAGFGKECSHVYSSFRCEFLEESLSRLGLKKLSIEEVHKMPWQDLEDEIERWIKAANVSLLILFPSKRQLCDRIFFGFSSASDLSFMEVCRGSTIQLLNFADAVAIRS</sequence>
<evidence type="ECO:0000256" key="4">
    <source>
        <dbReference type="SAM" id="MobiDB-lite"/>
    </source>
</evidence>
<dbReference type="GO" id="GO:0006887">
    <property type="term" value="P:exocytosis"/>
    <property type="evidence" value="ECO:0007669"/>
    <property type="project" value="UniProtKB-KW"/>
</dbReference>
<dbReference type="InterPro" id="IPR016159">
    <property type="entry name" value="Cullin_repeat-like_dom_sf"/>
</dbReference>
<comment type="caution">
    <text evidence="6">The sequence shown here is derived from an EMBL/GenBank/DDBJ whole genome shotgun (WGS) entry which is preliminary data.</text>
</comment>
<dbReference type="GO" id="GO:0015031">
    <property type="term" value="P:protein transport"/>
    <property type="evidence" value="ECO:0007669"/>
    <property type="project" value="UniProtKB-KW"/>
</dbReference>
<comment type="similarity">
    <text evidence="1 3">Belongs to the EXO70 family.</text>
</comment>
<dbReference type="Proteomes" id="UP001459277">
    <property type="component" value="Unassembled WGS sequence"/>
</dbReference>
<accession>A0AAW2DN51</accession>
<dbReference type="PANTHER" id="PTHR12542">
    <property type="entry name" value="EXOCYST COMPLEX PROTEIN EXO70"/>
    <property type="match status" value="1"/>
</dbReference>
<dbReference type="InterPro" id="IPR046364">
    <property type="entry name" value="Exo70_C"/>
</dbReference>
<proteinExistence type="inferred from homology"/>
<feature type="compositionally biased region" description="Acidic residues" evidence="4">
    <location>
        <begin position="35"/>
        <end position="55"/>
    </location>
</feature>
<dbReference type="GO" id="GO:0000145">
    <property type="term" value="C:exocyst"/>
    <property type="evidence" value="ECO:0007669"/>
    <property type="project" value="InterPro"/>
</dbReference>
<keyword evidence="2 3" id="KW-0813">Transport</keyword>
<evidence type="ECO:0000256" key="2">
    <source>
        <dbReference type="ARBA" id="ARBA00022448"/>
    </source>
</evidence>
<dbReference type="AlphaFoldDB" id="A0AAW2DN51"/>
<feature type="region of interest" description="Disordered" evidence="4">
    <location>
        <begin position="30"/>
        <end position="55"/>
    </location>
</feature>
<evidence type="ECO:0000256" key="3">
    <source>
        <dbReference type="RuleBase" id="RU365026"/>
    </source>
</evidence>
<evidence type="ECO:0000256" key="1">
    <source>
        <dbReference type="ARBA" id="ARBA00006756"/>
    </source>
</evidence>
<reference evidence="6 7" key="1">
    <citation type="submission" date="2024-01" db="EMBL/GenBank/DDBJ databases">
        <title>A telomere-to-telomere, gap-free genome of sweet tea (Lithocarpus litseifolius).</title>
        <authorList>
            <person name="Zhou J."/>
        </authorList>
    </citation>
    <scope>NUCLEOTIDE SEQUENCE [LARGE SCALE GENOMIC DNA]</scope>
    <source>
        <strain evidence="6">Zhou-2022a</strain>
        <tissue evidence="6">Leaf</tissue>
    </source>
</reference>
<protein>
    <recommendedName>
        <fullName evidence="3">Exocyst subunit Exo70 family protein</fullName>
    </recommendedName>
</protein>
<dbReference type="PANTHER" id="PTHR12542:SF96">
    <property type="entry name" value="EXOCYST COMPLEX COMPONENT EXO70B1"/>
    <property type="match status" value="1"/>
</dbReference>
<organism evidence="6 7">
    <name type="scientific">Lithocarpus litseifolius</name>
    <dbReference type="NCBI Taxonomy" id="425828"/>
    <lineage>
        <taxon>Eukaryota</taxon>
        <taxon>Viridiplantae</taxon>
        <taxon>Streptophyta</taxon>
        <taxon>Embryophyta</taxon>
        <taxon>Tracheophyta</taxon>
        <taxon>Spermatophyta</taxon>
        <taxon>Magnoliopsida</taxon>
        <taxon>eudicotyledons</taxon>
        <taxon>Gunneridae</taxon>
        <taxon>Pentapetalae</taxon>
        <taxon>rosids</taxon>
        <taxon>fabids</taxon>
        <taxon>Fagales</taxon>
        <taxon>Fagaceae</taxon>
        <taxon>Lithocarpus</taxon>
    </lineage>
</organism>
<keyword evidence="3" id="KW-0268">Exocytosis</keyword>
<gene>
    <name evidence="6" type="ORF">SO802_006126</name>
</gene>
<keyword evidence="3" id="KW-0653">Protein transport</keyword>
<name>A0AAW2DN51_9ROSI</name>
<comment type="function">
    <text evidence="3">Component of the exocyst complex.</text>
</comment>
<dbReference type="Gene3D" id="1.20.1280.170">
    <property type="entry name" value="Exocyst complex component Exo70"/>
    <property type="match status" value="1"/>
</dbReference>
<dbReference type="InterPro" id="IPR004140">
    <property type="entry name" value="Exo70"/>
</dbReference>
<dbReference type="GO" id="GO:0005546">
    <property type="term" value="F:phosphatidylinositol-4,5-bisphosphate binding"/>
    <property type="evidence" value="ECO:0007669"/>
    <property type="project" value="InterPro"/>
</dbReference>
<dbReference type="Pfam" id="PF03081">
    <property type="entry name" value="Exo70_C"/>
    <property type="match status" value="1"/>
</dbReference>
<evidence type="ECO:0000313" key="7">
    <source>
        <dbReference type="Proteomes" id="UP001459277"/>
    </source>
</evidence>
<evidence type="ECO:0000259" key="5">
    <source>
        <dbReference type="Pfam" id="PF03081"/>
    </source>
</evidence>
<keyword evidence="7" id="KW-1185">Reference proteome</keyword>
<dbReference type="SUPFAM" id="SSF74788">
    <property type="entry name" value="Cullin repeat-like"/>
    <property type="match status" value="1"/>
</dbReference>
<feature type="domain" description="Exocyst complex subunit Exo70 C-terminal" evidence="5">
    <location>
        <begin position="152"/>
        <end position="207"/>
    </location>
</feature>